<dbReference type="Proteomes" id="UP001549164">
    <property type="component" value="Unassembled WGS sequence"/>
</dbReference>
<name>A0ABV2IDP1_9HYPH</name>
<dbReference type="EMBL" id="JBEPLY010000011">
    <property type="protein sequence ID" value="MET3601040.1"/>
    <property type="molecule type" value="Genomic_DNA"/>
</dbReference>
<protein>
    <recommendedName>
        <fullName evidence="4">Terminase small subunit</fullName>
    </recommendedName>
</protein>
<accession>A0ABV2IDP1</accession>
<reference evidence="2 3" key="1">
    <citation type="submission" date="2024-06" db="EMBL/GenBank/DDBJ databases">
        <title>Genomic Encyclopedia of Type Strains, Phase IV (KMG-IV): sequencing the most valuable type-strain genomes for metagenomic binning, comparative biology and taxonomic classification.</title>
        <authorList>
            <person name="Goeker M."/>
        </authorList>
    </citation>
    <scope>NUCLEOTIDE SEQUENCE [LARGE SCALE GENOMIC DNA]</scope>
    <source>
        <strain evidence="2 3">DSM 28102</strain>
    </source>
</reference>
<evidence type="ECO:0008006" key="4">
    <source>
        <dbReference type="Google" id="ProtNLM"/>
    </source>
</evidence>
<organism evidence="2 3">
    <name type="scientific">Martelella mangrovi</name>
    <dbReference type="NCBI Taxonomy" id="1397477"/>
    <lineage>
        <taxon>Bacteria</taxon>
        <taxon>Pseudomonadati</taxon>
        <taxon>Pseudomonadota</taxon>
        <taxon>Alphaproteobacteria</taxon>
        <taxon>Hyphomicrobiales</taxon>
        <taxon>Aurantimonadaceae</taxon>
        <taxon>Martelella</taxon>
    </lineage>
</organism>
<evidence type="ECO:0000256" key="1">
    <source>
        <dbReference type="SAM" id="MobiDB-lite"/>
    </source>
</evidence>
<gene>
    <name evidence="2" type="ORF">ABID12_002991</name>
</gene>
<keyword evidence="3" id="KW-1185">Reference proteome</keyword>
<proteinExistence type="predicted"/>
<evidence type="ECO:0000313" key="2">
    <source>
        <dbReference type="EMBL" id="MET3601040.1"/>
    </source>
</evidence>
<feature type="compositionally biased region" description="Basic and acidic residues" evidence="1">
    <location>
        <begin position="23"/>
        <end position="35"/>
    </location>
</feature>
<comment type="caution">
    <text evidence="2">The sequence shown here is derived from an EMBL/GenBank/DDBJ whole genome shotgun (WGS) entry which is preliminary data.</text>
</comment>
<dbReference type="RefSeq" id="WP_354434905.1">
    <property type="nucleotide sequence ID" value="NZ_JBEPLY010000011.1"/>
</dbReference>
<sequence length="175" mass="20179">MNKQSEETENMDWGEFADAGASWERREAERLERDRKAKPRRKPGRPKGATNKRSRDLLALQEEKGYADPVEALMQYVTMPAEQLHAWICERQPAKPPSLWQVMQDQNAMRVQLAPYLHAKIMSMPQQLEEMLPALFLHLGTNQLDQARQLAEQKGLSVGQPLIEEKVNKNNDMDD</sequence>
<feature type="region of interest" description="Disordered" evidence="1">
    <location>
        <begin position="1"/>
        <end position="56"/>
    </location>
</feature>
<feature type="compositionally biased region" description="Basic residues" evidence="1">
    <location>
        <begin position="36"/>
        <end position="45"/>
    </location>
</feature>
<evidence type="ECO:0000313" key="3">
    <source>
        <dbReference type="Proteomes" id="UP001549164"/>
    </source>
</evidence>